<dbReference type="GO" id="GO:0009099">
    <property type="term" value="P:L-valine biosynthetic process"/>
    <property type="evidence" value="ECO:0007669"/>
    <property type="project" value="UniProtKB-UniRule"/>
</dbReference>
<comment type="similarity">
    <text evidence="3">Belongs to the acetolactate synthase small subunit family.</text>
</comment>
<comment type="function">
    <text evidence="3">Catalyzes the conversion of 2 pyruvate molecules into acetolactate in the first common step of the biosynthetic pathway of the branched-amino acids such as leucine, isoleucine, and valine.</text>
</comment>
<dbReference type="EC" id="2.2.1.6" evidence="3"/>
<dbReference type="Pfam" id="PF10369">
    <property type="entry name" value="ALS_ss_C"/>
    <property type="match status" value="1"/>
</dbReference>
<dbReference type="PANTHER" id="PTHR30239:SF0">
    <property type="entry name" value="ACETOLACTATE SYNTHASE SMALL SUBUNIT 1, CHLOROPLASTIC"/>
    <property type="match status" value="1"/>
</dbReference>
<comment type="pathway">
    <text evidence="3">Amino-acid biosynthesis; L-isoleucine biosynthesis; L-isoleucine from 2-oxobutanoate: step 1/4.</text>
</comment>
<evidence type="ECO:0000313" key="6">
    <source>
        <dbReference type="Proteomes" id="UP000326912"/>
    </source>
</evidence>
<dbReference type="InterPro" id="IPR045865">
    <property type="entry name" value="ACT-like_dom_sf"/>
</dbReference>
<dbReference type="Gene3D" id="3.30.70.260">
    <property type="match status" value="1"/>
</dbReference>
<evidence type="ECO:0000256" key="3">
    <source>
        <dbReference type="RuleBase" id="RU368092"/>
    </source>
</evidence>
<dbReference type="PROSITE" id="PS51671">
    <property type="entry name" value="ACT"/>
    <property type="match status" value="1"/>
</dbReference>
<name>A0A5J4KSH7_9CHLR</name>
<keyword evidence="6" id="KW-1185">Reference proteome</keyword>
<dbReference type="GO" id="GO:1990610">
    <property type="term" value="F:acetolactate synthase regulator activity"/>
    <property type="evidence" value="ECO:0007669"/>
    <property type="project" value="UniProtKB-UniRule"/>
</dbReference>
<dbReference type="Proteomes" id="UP000326912">
    <property type="component" value="Unassembled WGS sequence"/>
</dbReference>
<comment type="catalytic activity">
    <reaction evidence="2 3">
        <text>2 pyruvate + H(+) = (2S)-2-acetolactate + CO2</text>
        <dbReference type="Rhea" id="RHEA:25249"/>
        <dbReference type="ChEBI" id="CHEBI:15361"/>
        <dbReference type="ChEBI" id="CHEBI:15378"/>
        <dbReference type="ChEBI" id="CHEBI:16526"/>
        <dbReference type="ChEBI" id="CHEBI:58476"/>
        <dbReference type="EC" id="2.2.1.6"/>
    </reaction>
</comment>
<dbReference type="EMBL" id="BKZW01000001">
    <property type="protein sequence ID" value="GER89371.1"/>
    <property type="molecule type" value="Genomic_DNA"/>
</dbReference>
<dbReference type="InterPro" id="IPR027271">
    <property type="entry name" value="Acetolactate_synth/TF_NikR_C"/>
</dbReference>
<dbReference type="Pfam" id="PF22629">
    <property type="entry name" value="ACT_AHAS_ss"/>
    <property type="match status" value="1"/>
</dbReference>
<evidence type="ECO:0000313" key="5">
    <source>
        <dbReference type="EMBL" id="GER89371.1"/>
    </source>
</evidence>
<keyword evidence="3" id="KW-0808">Transferase</keyword>
<dbReference type="UniPathway" id="UPA00047">
    <property type="reaction ID" value="UER00055"/>
</dbReference>
<dbReference type="GO" id="GO:0005829">
    <property type="term" value="C:cytosol"/>
    <property type="evidence" value="ECO:0007669"/>
    <property type="project" value="TreeGrafter"/>
</dbReference>
<sequence>MTNNAVTSVRAHHTNAPQGTAKTHTLIISVVDRPGAVDRVVGVLRRRRSMLKSFALAPDTQPEVFRVTVQVQDAEVVIDHLVAQIRKIIDVQEVINVTAAQAVQLEIVLIQIATSTVQSADLIAAGQQAGATVVDTTPVAMTFEATGSPEEIDQVVAAFQSYPIHDIVRSGCVAMARLSSV</sequence>
<dbReference type="UniPathway" id="UPA00049">
    <property type="reaction ID" value="UER00059"/>
</dbReference>
<dbReference type="InterPro" id="IPR054480">
    <property type="entry name" value="AHAS_small-like_ACT"/>
</dbReference>
<evidence type="ECO:0000259" key="4">
    <source>
        <dbReference type="PROSITE" id="PS51671"/>
    </source>
</evidence>
<proteinExistence type="inferred from homology"/>
<keyword evidence="3" id="KW-0028">Amino-acid biosynthesis</keyword>
<dbReference type="InterPro" id="IPR019455">
    <property type="entry name" value="Acetolactate_synth_ssu_C"/>
</dbReference>
<dbReference type="SUPFAM" id="SSF55021">
    <property type="entry name" value="ACT-like"/>
    <property type="match status" value="2"/>
</dbReference>
<accession>A0A5J4KSH7</accession>
<dbReference type="InterPro" id="IPR004789">
    <property type="entry name" value="Acetalactate_synth_ssu"/>
</dbReference>
<dbReference type="GO" id="GO:0003984">
    <property type="term" value="F:acetolactate synthase activity"/>
    <property type="evidence" value="ECO:0007669"/>
    <property type="project" value="UniProtKB-UniRule"/>
</dbReference>
<comment type="caution">
    <text evidence="5">The sequence shown here is derived from an EMBL/GenBank/DDBJ whole genome shotgun (WGS) entry which is preliminary data.</text>
</comment>
<protein>
    <recommendedName>
        <fullName evidence="3">Acetolactate synthase small subunit</fullName>
        <shortName evidence="3">AHAS</shortName>
        <shortName evidence="3">ALS</shortName>
        <ecNumber evidence="3">2.2.1.6</ecNumber>
    </recommendedName>
    <alternativeName>
        <fullName evidence="3">Acetohydroxy-acid synthase small subunit</fullName>
    </alternativeName>
</protein>
<dbReference type="Gene3D" id="3.30.70.1150">
    <property type="entry name" value="ACT-like. Chain A, domain 2"/>
    <property type="match status" value="1"/>
</dbReference>
<dbReference type="GO" id="GO:0009097">
    <property type="term" value="P:isoleucine biosynthetic process"/>
    <property type="evidence" value="ECO:0007669"/>
    <property type="project" value="UniProtKB-UniRule"/>
</dbReference>
<gene>
    <name evidence="5" type="primary">ilvH</name>
    <name evidence="5" type="ORF">KDW_35330</name>
</gene>
<keyword evidence="3" id="KW-0100">Branched-chain amino acid biosynthesis</keyword>
<dbReference type="RefSeq" id="WP_151757130.1">
    <property type="nucleotide sequence ID" value="NZ_BKZW01000001.1"/>
</dbReference>
<dbReference type="NCBIfam" id="TIGR00119">
    <property type="entry name" value="acolac_sm"/>
    <property type="match status" value="1"/>
</dbReference>
<dbReference type="AlphaFoldDB" id="A0A5J4KSH7"/>
<feature type="domain" description="ACT" evidence="4">
    <location>
        <begin position="25"/>
        <end position="99"/>
    </location>
</feature>
<organism evidence="5 6">
    <name type="scientific">Dictyobacter vulcani</name>
    <dbReference type="NCBI Taxonomy" id="2607529"/>
    <lineage>
        <taxon>Bacteria</taxon>
        <taxon>Bacillati</taxon>
        <taxon>Chloroflexota</taxon>
        <taxon>Ktedonobacteria</taxon>
        <taxon>Ktedonobacterales</taxon>
        <taxon>Dictyobacteraceae</taxon>
        <taxon>Dictyobacter</taxon>
    </lineage>
</organism>
<dbReference type="PANTHER" id="PTHR30239">
    <property type="entry name" value="ACETOLACTATE SYNTHASE SMALL SUBUNIT"/>
    <property type="match status" value="1"/>
</dbReference>
<reference evidence="5 6" key="1">
    <citation type="submission" date="2019-10" db="EMBL/GenBank/DDBJ databases">
        <title>Dictyobacter vulcani sp. nov., within the class Ktedonobacteria, isolated from soil of volcanic Mt. Zao.</title>
        <authorList>
            <person name="Zheng Y."/>
            <person name="Wang C.M."/>
            <person name="Sakai Y."/>
            <person name="Abe K."/>
            <person name="Yokota A."/>
            <person name="Yabe S."/>
        </authorList>
    </citation>
    <scope>NUCLEOTIDE SEQUENCE [LARGE SCALE GENOMIC DNA]</scope>
    <source>
        <strain evidence="5 6">W12</strain>
    </source>
</reference>
<evidence type="ECO:0000256" key="2">
    <source>
        <dbReference type="ARBA" id="ARBA00048670"/>
    </source>
</evidence>
<evidence type="ECO:0000256" key="1">
    <source>
        <dbReference type="ARBA" id="ARBA00011744"/>
    </source>
</evidence>
<comment type="subunit">
    <text evidence="1 3">Dimer of large and small chains.</text>
</comment>
<dbReference type="InterPro" id="IPR002912">
    <property type="entry name" value="ACT_dom"/>
</dbReference>
<comment type="pathway">
    <text evidence="3">Amino-acid biosynthesis; L-valine biosynthesis; L-valine from pyruvate: step 1/4.</text>
</comment>